<keyword evidence="1" id="KW-0472">Membrane</keyword>
<name>A0A8S1RM41_9CILI</name>
<dbReference type="AlphaFoldDB" id="A0A8S1RM41"/>
<gene>
    <name evidence="2" type="ORF">PSON_ATCC_30995.1.T1860040</name>
</gene>
<evidence type="ECO:0000256" key="1">
    <source>
        <dbReference type="SAM" id="Phobius"/>
    </source>
</evidence>
<accession>A0A8S1RM41</accession>
<comment type="caution">
    <text evidence="2">The sequence shown here is derived from an EMBL/GenBank/DDBJ whole genome shotgun (WGS) entry which is preliminary data.</text>
</comment>
<reference evidence="2" key="1">
    <citation type="submission" date="2021-01" db="EMBL/GenBank/DDBJ databases">
        <authorList>
            <consortium name="Genoscope - CEA"/>
            <person name="William W."/>
        </authorList>
    </citation>
    <scope>NUCLEOTIDE SEQUENCE</scope>
</reference>
<evidence type="ECO:0008006" key="4">
    <source>
        <dbReference type="Google" id="ProtNLM"/>
    </source>
</evidence>
<dbReference type="Proteomes" id="UP000692954">
    <property type="component" value="Unassembled WGS sequence"/>
</dbReference>
<keyword evidence="3" id="KW-1185">Reference proteome</keyword>
<evidence type="ECO:0000313" key="2">
    <source>
        <dbReference type="EMBL" id="CAD8128352.1"/>
    </source>
</evidence>
<sequence length="158" mass="19212">MNRYELHLILINGDYVRIPIIPFDDYHCYFKFNYELKTNISQRYFKRYNFKLLRMQSCFLRKLKSDSFTFFAVLQTLTNYYQSVLFVMILRLQILGDLYAIQITTNPFRFMAYSLNCQQVKIFEIQLLYFNMILVLVMLLFYSGANVWSQLLLYINKN</sequence>
<dbReference type="EMBL" id="CAJJDN010000186">
    <property type="protein sequence ID" value="CAD8128352.1"/>
    <property type="molecule type" value="Genomic_DNA"/>
</dbReference>
<evidence type="ECO:0000313" key="3">
    <source>
        <dbReference type="Proteomes" id="UP000692954"/>
    </source>
</evidence>
<organism evidence="2 3">
    <name type="scientific">Paramecium sonneborni</name>
    <dbReference type="NCBI Taxonomy" id="65129"/>
    <lineage>
        <taxon>Eukaryota</taxon>
        <taxon>Sar</taxon>
        <taxon>Alveolata</taxon>
        <taxon>Ciliophora</taxon>
        <taxon>Intramacronucleata</taxon>
        <taxon>Oligohymenophorea</taxon>
        <taxon>Peniculida</taxon>
        <taxon>Parameciidae</taxon>
        <taxon>Paramecium</taxon>
    </lineage>
</organism>
<proteinExistence type="predicted"/>
<feature type="transmembrane region" description="Helical" evidence="1">
    <location>
        <begin position="122"/>
        <end position="142"/>
    </location>
</feature>
<keyword evidence="1" id="KW-0812">Transmembrane</keyword>
<protein>
    <recommendedName>
        <fullName evidence="4">Transmembrane protein</fullName>
    </recommendedName>
</protein>
<keyword evidence="1" id="KW-1133">Transmembrane helix</keyword>